<dbReference type="SMART" id="SM00342">
    <property type="entry name" value="HTH_ARAC"/>
    <property type="match status" value="1"/>
</dbReference>
<sequence>MHRHDFAQLVLPIQGSLAIAFNGREAILDRRLAAFVGRSTDHAQEGRLLNRSLILDLDEATLDPRLLDRIGTTGLVALAPQASSLIDYMATSMTGDGADAARLRLWTPLLLDALSGDVPPIRSRLARLLDALEARPFDRWTAASMAATAGLSVSRLHALFQQELETSPRAWLGKLRIDRVCDWLARTDLPIAELAHRGGYSDQSALTRALRKATGMSPAAYRRHAQESGSKIQDS</sequence>
<organism evidence="5 6">
    <name type="scientific">Sphingobium tyrosinilyticum</name>
    <dbReference type="NCBI Taxonomy" id="2715436"/>
    <lineage>
        <taxon>Bacteria</taxon>
        <taxon>Pseudomonadati</taxon>
        <taxon>Pseudomonadota</taxon>
        <taxon>Alphaproteobacteria</taxon>
        <taxon>Sphingomonadales</taxon>
        <taxon>Sphingomonadaceae</taxon>
        <taxon>Sphingobium</taxon>
    </lineage>
</organism>
<protein>
    <submittedName>
        <fullName evidence="5">AraC family transcriptional regulator</fullName>
    </submittedName>
</protein>
<evidence type="ECO:0000256" key="1">
    <source>
        <dbReference type="ARBA" id="ARBA00023015"/>
    </source>
</evidence>
<dbReference type="InterPro" id="IPR018060">
    <property type="entry name" value="HTH_AraC"/>
</dbReference>
<feature type="domain" description="HTH araC/xylS-type" evidence="4">
    <location>
        <begin position="123"/>
        <end position="224"/>
    </location>
</feature>
<reference evidence="6" key="1">
    <citation type="journal article" date="2019" name="Int. J. Syst. Evol. Microbiol.">
        <title>The Global Catalogue of Microorganisms (GCM) 10K type strain sequencing project: providing services to taxonomists for standard genome sequencing and annotation.</title>
        <authorList>
            <consortium name="The Broad Institute Genomics Platform"/>
            <consortium name="The Broad Institute Genome Sequencing Center for Infectious Disease"/>
            <person name="Wu L."/>
            <person name="Ma J."/>
        </authorList>
    </citation>
    <scope>NUCLEOTIDE SEQUENCE [LARGE SCALE GENOMIC DNA]</scope>
    <source>
        <strain evidence="6">NBRC 103632</strain>
    </source>
</reference>
<dbReference type="InterPro" id="IPR009057">
    <property type="entry name" value="Homeodomain-like_sf"/>
</dbReference>
<dbReference type="Pfam" id="PF12833">
    <property type="entry name" value="HTH_18"/>
    <property type="match status" value="1"/>
</dbReference>
<dbReference type="Proteomes" id="UP001595957">
    <property type="component" value="Unassembled WGS sequence"/>
</dbReference>
<keyword evidence="6" id="KW-1185">Reference proteome</keyword>
<name>A0ABV9F176_9SPHN</name>
<dbReference type="InterPro" id="IPR050204">
    <property type="entry name" value="AraC_XylS_family_regulators"/>
</dbReference>
<dbReference type="RefSeq" id="WP_380803504.1">
    <property type="nucleotide sequence ID" value="NZ_JBHSFZ010000010.1"/>
</dbReference>
<keyword evidence="3" id="KW-0804">Transcription</keyword>
<comment type="caution">
    <text evidence="5">The sequence shown here is derived from an EMBL/GenBank/DDBJ whole genome shotgun (WGS) entry which is preliminary data.</text>
</comment>
<dbReference type="PROSITE" id="PS01124">
    <property type="entry name" value="HTH_ARAC_FAMILY_2"/>
    <property type="match status" value="1"/>
</dbReference>
<evidence type="ECO:0000256" key="2">
    <source>
        <dbReference type="ARBA" id="ARBA00023125"/>
    </source>
</evidence>
<accession>A0ABV9F176</accession>
<dbReference type="EMBL" id="JBHSFZ010000010">
    <property type="protein sequence ID" value="MFC4593979.1"/>
    <property type="molecule type" value="Genomic_DNA"/>
</dbReference>
<dbReference type="PANTHER" id="PTHR46796">
    <property type="entry name" value="HTH-TYPE TRANSCRIPTIONAL ACTIVATOR RHAS-RELATED"/>
    <property type="match status" value="1"/>
</dbReference>
<evidence type="ECO:0000313" key="5">
    <source>
        <dbReference type="EMBL" id="MFC4593979.1"/>
    </source>
</evidence>
<dbReference type="Gene3D" id="1.10.10.60">
    <property type="entry name" value="Homeodomain-like"/>
    <property type="match status" value="1"/>
</dbReference>
<dbReference type="SUPFAM" id="SSF46689">
    <property type="entry name" value="Homeodomain-like"/>
    <property type="match status" value="2"/>
</dbReference>
<evidence type="ECO:0000259" key="4">
    <source>
        <dbReference type="PROSITE" id="PS01124"/>
    </source>
</evidence>
<evidence type="ECO:0000313" key="6">
    <source>
        <dbReference type="Proteomes" id="UP001595957"/>
    </source>
</evidence>
<dbReference type="PANTHER" id="PTHR46796:SF2">
    <property type="entry name" value="TRANSCRIPTIONAL REGULATORY PROTEIN"/>
    <property type="match status" value="1"/>
</dbReference>
<evidence type="ECO:0000256" key="3">
    <source>
        <dbReference type="ARBA" id="ARBA00023163"/>
    </source>
</evidence>
<proteinExistence type="predicted"/>
<keyword evidence="2" id="KW-0238">DNA-binding</keyword>
<gene>
    <name evidence="5" type="ORF">ACFO3E_07210</name>
</gene>
<keyword evidence="1" id="KW-0805">Transcription regulation</keyword>